<evidence type="ECO:0000256" key="2">
    <source>
        <dbReference type="ARBA" id="ARBA00022617"/>
    </source>
</evidence>
<keyword evidence="3 7" id="KW-0479">Metal-binding</keyword>
<keyword evidence="5 7" id="KW-0408">Iron</keyword>
<dbReference type="Proteomes" id="UP000281028">
    <property type="component" value="Unassembled WGS sequence"/>
</dbReference>
<keyword evidence="4 7" id="KW-0560">Oxidoreductase</keyword>
<dbReference type="GO" id="GO:0020037">
    <property type="term" value="F:heme binding"/>
    <property type="evidence" value="ECO:0007669"/>
    <property type="project" value="InterPro"/>
</dbReference>
<dbReference type="PRINTS" id="PR00359">
    <property type="entry name" value="BP450"/>
</dbReference>
<name>A0A433WQH5_9BACT</name>
<dbReference type="InterPro" id="IPR001128">
    <property type="entry name" value="Cyt_P450"/>
</dbReference>
<organism evidence="8 9">
    <name type="scientific">Chitinophaga solisilvae</name>
    <dbReference type="NCBI Taxonomy" id="1233460"/>
    <lineage>
        <taxon>Bacteria</taxon>
        <taxon>Pseudomonadati</taxon>
        <taxon>Bacteroidota</taxon>
        <taxon>Chitinophagia</taxon>
        <taxon>Chitinophagales</taxon>
        <taxon>Chitinophagaceae</taxon>
        <taxon>Chitinophaga</taxon>
    </lineage>
</organism>
<evidence type="ECO:0000256" key="7">
    <source>
        <dbReference type="RuleBase" id="RU000461"/>
    </source>
</evidence>
<proteinExistence type="inferred from homology"/>
<dbReference type="InterPro" id="IPR036396">
    <property type="entry name" value="Cyt_P450_sf"/>
</dbReference>
<evidence type="ECO:0000313" key="8">
    <source>
        <dbReference type="EMBL" id="NSL85693.1"/>
    </source>
</evidence>
<dbReference type="InterPro" id="IPR017972">
    <property type="entry name" value="Cyt_P450_CS"/>
</dbReference>
<comment type="caution">
    <text evidence="8">The sequence shown here is derived from an EMBL/GenBank/DDBJ whole genome shotgun (WGS) entry which is preliminary data.</text>
</comment>
<gene>
    <name evidence="8" type="ORF">ECE50_002550</name>
</gene>
<dbReference type="PROSITE" id="PS00086">
    <property type="entry name" value="CYTOCHROME_P450"/>
    <property type="match status" value="1"/>
</dbReference>
<keyword evidence="9" id="KW-1185">Reference proteome</keyword>
<accession>A0A433WQH5</accession>
<dbReference type="GO" id="GO:0016705">
    <property type="term" value="F:oxidoreductase activity, acting on paired donors, with incorporation or reduction of molecular oxygen"/>
    <property type="evidence" value="ECO:0007669"/>
    <property type="project" value="InterPro"/>
</dbReference>
<dbReference type="GO" id="GO:0005506">
    <property type="term" value="F:iron ion binding"/>
    <property type="evidence" value="ECO:0007669"/>
    <property type="project" value="InterPro"/>
</dbReference>
<sequence>MSIQQCPVTGKKQVSVDLFDPAFVSNPYPVYASLRKDAPVHRITLENGYPIWLVTRYDDVMAILKDNRITKVPGKAQTSEGELPALPFDNIDAMSMLSKHMLMMDPPDHTRIRTLVHKAFTPRHTEQLRPRIQQIADELIDKVAANGKMDLIDDFAFPLPFTVIAELLGIPADDHEMFRKWSNLLTDGYTTEENLPLVQEATHGFVDYLQGIFSLRRKHPGNDLISSLVAVEEAGDRLSEQELLSMVFLLLLAGHETTVNLIGNGMLALLQHPEQLALLQRTPALIEDAVEEMLRYDASVATSTVRFALEDIPIGDVIIPKGEEVLLMTGSANRDENRFSQPDTFDITRTDNRHISFGHGIHFCLGAPLARLEGAIAVGTLLRRLPAIRLAAPPESLTHRPSMLVRGLHHLPVVF</sequence>
<evidence type="ECO:0000256" key="4">
    <source>
        <dbReference type="ARBA" id="ARBA00023002"/>
    </source>
</evidence>
<dbReference type="InterPro" id="IPR002397">
    <property type="entry name" value="Cyt_P450_B"/>
</dbReference>
<evidence type="ECO:0000256" key="5">
    <source>
        <dbReference type="ARBA" id="ARBA00023004"/>
    </source>
</evidence>
<protein>
    <submittedName>
        <fullName evidence="8">Cytochrome P450</fullName>
    </submittedName>
</protein>
<comment type="similarity">
    <text evidence="1 7">Belongs to the cytochrome P450 family.</text>
</comment>
<dbReference type="Pfam" id="PF00067">
    <property type="entry name" value="p450"/>
    <property type="match status" value="2"/>
</dbReference>
<evidence type="ECO:0000256" key="6">
    <source>
        <dbReference type="ARBA" id="ARBA00023033"/>
    </source>
</evidence>
<dbReference type="OrthoDB" id="9801155at2"/>
<reference evidence="8" key="1">
    <citation type="submission" date="2020-05" db="EMBL/GenBank/DDBJ databases">
        <title>Chitinophaga laudate sp. nov., isolated from a tropical peat swamp.</title>
        <authorList>
            <person name="Goh C.B.S."/>
            <person name="Lee M.S."/>
            <person name="Parimannan S."/>
            <person name="Pasbakhsh P."/>
            <person name="Yule C.M."/>
            <person name="Rajandas H."/>
            <person name="Loke S."/>
            <person name="Croft L."/>
            <person name="Tan J.B.L."/>
        </authorList>
    </citation>
    <scope>NUCLEOTIDE SEQUENCE</scope>
    <source>
        <strain evidence="8">Mgbs1</strain>
    </source>
</reference>
<dbReference type="Gene3D" id="1.10.630.10">
    <property type="entry name" value="Cytochrome P450"/>
    <property type="match status" value="1"/>
</dbReference>
<dbReference type="GO" id="GO:0004497">
    <property type="term" value="F:monooxygenase activity"/>
    <property type="evidence" value="ECO:0007669"/>
    <property type="project" value="UniProtKB-KW"/>
</dbReference>
<dbReference type="SUPFAM" id="SSF48264">
    <property type="entry name" value="Cytochrome P450"/>
    <property type="match status" value="1"/>
</dbReference>
<dbReference type="EMBL" id="RIAR02000001">
    <property type="protein sequence ID" value="NSL85693.1"/>
    <property type="molecule type" value="Genomic_DNA"/>
</dbReference>
<dbReference type="FunFam" id="1.10.630.10:FF:000018">
    <property type="entry name" value="Cytochrome P450 monooxygenase"/>
    <property type="match status" value="1"/>
</dbReference>
<dbReference type="PANTHER" id="PTHR46696:SF1">
    <property type="entry name" value="CYTOCHROME P450 YJIB-RELATED"/>
    <property type="match status" value="1"/>
</dbReference>
<dbReference type="CDD" id="cd11029">
    <property type="entry name" value="CYP107-like"/>
    <property type="match status" value="1"/>
</dbReference>
<evidence type="ECO:0000313" key="9">
    <source>
        <dbReference type="Proteomes" id="UP000281028"/>
    </source>
</evidence>
<dbReference type="AlphaFoldDB" id="A0A433WQH5"/>
<dbReference type="PANTHER" id="PTHR46696">
    <property type="entry name" value="P450, PUTATIVE (EUROFUNG)-RELATED"/>
    <property type="match status" value="1"/>
</dbReference>
<keyword evidence="6 7" id="KW-0503">Monooxygenase</keyword>
<keyword evidence="2 7" id="KW-0349">Heme</keyword>
<evidence type="ECO:0000256" key="3">
    <source>
        <dbReference type="ARBA" id="ARBA00022723"/>
    </source>
</evidence>
<evidence type="ECO:0000256" key="1">
    <source>
        <dbReference type="ARBA" id="ARBA00010617"/>
    </source>
</evidence>